<evidence type="ECO:0000313" key="2">
    <source>
        <dbReference type="EMBL" id="CEK68493.1"/>
    </source>
</evidence>
<dbReference type="PANTHER" id="PTHR23179:SF3">
    <property type="entry name" value="RHO GTPASE-ACTIVATING PROTEIN 20"/>
    <property type="match status" value="1"/>
</dbReference>
<dbReference type="InterPro" id="IPR008936">
    <property type="entry name" value="Rho_GTPase_activation_prot"/>
</dbReference>
<dbReference type="GO" id="GO:0005096">
    <property type="term" value="F:GTPase activator activity"/>
    <property type="evidence" value="ECO:0007669"/>
    <property type="project" value="TreeGrafter"/>
</dbReference>
<reference evidence="2" key="1">
    <citation type="submission" date="2014-12" db="EMBL/GenBank/DDBJ databases">
        <title>Insight into the proteome of Arion vulgaris.</title>
        <authorList>
            <person name="Aradska J."/>
            <person name="Bulat T."/>
            <person name="Smidak R."/>
            <person name="Sarate P."/>
            <person name="Gangsoo J."/>
            <person name="Sialana F."/>
            <person name="Bilban M."/>
            <person name="Lubec G."/>
        </authorList>
    </citation>
    <scope>NUCLEOTIDE SEQUENCE</scope>
    <source>
        <tissue evidence="2">Skin</tissue>
    </source>
</reference>
<dbReference type="Pfam" id="PF00620">
    <property type="entry name" value="RhoGAP"/>
    <property type="match status" value="1"/>
</dbReference>
<dbReference type="InterPro" id="IPR000198">
    <property type="entry name" value="RhoGAP_dom"/>
</dbReference>
<evidence type="ECO:0000259" key="1">
    <source>
        <dbReference type="PROSITE" id="PS50238"/>
    </source>
</evidence>
<feature type="domain" description="Rho-GAP" evidence="1">
    <location>
        <begin position="1"/>
        <end position="95"/>
    </location>
</feature>
<gene>
    <name evidence="2" type="primary">ORF66508</name>
</gene>
<dbReference type="SUPFAM" id="SSF48350">
    <property type="entry name" value="GTPase activation domain, GAP"/>
    <property type="match status" value="1"/>
</dbReference>
<organism evidence="2">
    <name type="scientific">Arion vulgaris</name>
    <dbReference type="NCBI Taxonomy" id="1028688"/>
    <lineage>
        <taxon>Eukaryota</taxon>
        <taxon>Metazoa</taxon>
        <taxon>Spiralia</taxon>
        <taxon>Lophotrochozoa</taxon>
        <taxon>Mollusca</taxon>
        <taxon>Gastropoda</taxon>
        <taxon>Heterobranchia</taxon>
        <taxon>Euthyneura</taxon>
        <taxon>Panpulmonata</taxon>
        <taxon>Eupulmonata</taxon>
        <taxon>Stylommatophora</taxon>
        <taxon>Helicina</taxon>
        <taxon>Arionoidea</taxon>
        <taxon>Arionidae</taxon>
        <taxon>Arion</taxon>
    </lineage>
</organism>
<dbReference type="EMBL" id="HACG01021628">
    <property type="protein sequence ID" value="CEK68493.1"/>
    <property type="molecule type" value="Transcribed_RNA"/>
</dbReference>
<dbReference type="AlphaFoldDB" id="A0A0B6ZJ24"/>
<feature type="non-terminal residue" evidence="2">
    <location>
        <position position="95"/>
    </location>
</feature>
<accession>A0A0B6ZJ24</accession>
<proteinExistence type="predicted"/>
<dbReference type="PROSITE" id="PS50238">
    <property type="entry name" value="RHOGAP"/>
    <property type="match status" value="1"/>
</dbReference>
<dbReference type="GO" id="GO:0007165">
    <property type="term" value="P:signal transduction"/>
    <property type="evidence" value="ECO:0007669"/>
    <property type="project" value="InterPro"/>
</dbReference>
<dbReference type="Gene3D" id="1.10.555.10">
    <property type="entry name" value="Rho GTPase activation protein"/>
    <property type="match status" value="1"/>
</dbReference>
<sequence length="95" mass="10954">NKATLSKEIREKIDSGDKYTLEEHMAPTAASVFKEFLRSIPEGLLVNDFYIQWATIKKDDLHGEKIHKIKIILAKLPPTHYRMIKLTISLLQHLA</sequence>
<dbReference type="PANTHER" id="PTHR23179">
    <property type="entry name" value="T-CELL ACTIVATION RHO GTPASE ACTIVATING PROTEIN-RELATED"/>
    <property type="match status" value="1"/>
</dbReference>
<name>A0A0B6ZJ24_9EUPU</name>
<protein>
    <recommendedName>
        <fullName evidence="1">Rho-GAP domain-containing protein</fullName>
    </recommendedName>
</protein>
<feature type="non-terminal residue" evidence="2">
    <location>
        <position position="1"/>
    </location>
</feature>